<organism evidence="1 2">
    <name type="scientific">Paenimyroides marinum</name>
    <dbReference type="NCBI Taxonomy" id="1159016"/>
    <lineage>
        <taxon>Bacteria</taxon>
        <taxon>Pseudomonadati</taxon>
        <taxon>Bacteroidota</taxon>
        <taxon>Flavobacteriia</taxon>
        <taxon>Flavobacteriales</taxon>
        <taxon>Flavobacteriaceae</taxon>
        <taxon>Paenimyroides</taxon>
    </lineage>
</organism>
<dbReference type="RefSeq" id="WP_091101430.1">
    <property type="nucleotide sequence ID" value="NZ_FNXE01000042.1"/>
</dbReference>
<sequence>MNNQIQQIVSQLTEKEVGTNVNISNELAGNVAKETGNSLMEGLQNAVSGGNMSELMNLFSGSDVNSLTSNPVVKNIIESLTSKLGTNVGLDAGTSGSFASTIIPQILSMVMGKAKSGDFNIGDILGSLTSGNATSMLDQNGDGKLGIDDAISAVKNGNLGDMLGGLFKK</sequence>
<protein>
    <submittedName>
        <fullName evidence="1">Uncharacterized protein</fullName>
    </submittedName>
</protein>
<accession>A0A1H6M5R0</accession>
<dbReference type="OrthoDB" id="982085at2"/>
<proteinExistence type="predicted"/>
<keyword evidence="2" id="KW-1185">Reference proteome</keyword>
<dbReference type="AlphaFoldDB" id="A0A1H6M5R0"/>
<gene>
    <name evidence="1" type="ORF">SAMN02927937_02442</name>
</gene>
<dbReference type="EMBL" id="FNXE01000042">
    <property type="protein sequence ID" value="SEH96668.1"/>
    <property type="molecule type" value="Genomic_DNA"/>
</dbReference>
<dbReference type="STRING" id="1159016.SAMN02927937_02442"/>
<name>A0A1H6M5R0_9FLAO</name>
<reference evidence="1 2" key="1">
    <citation type="submission" date="2016-10" db="EMBL/GenBank/DDBJ databases">
        <authorList>
            <person name="de Groot N.N."/>
        </authorList>
    </citation>
    <scope>NUCLEOTIDE SEQUENCE [LARGE SCALE GENOMIC DNA]</scope>
    <source>
        <strain evidence="1 2">CGMCC 1.10825</strain>
    </source>
</reference>
<evidence type="ECO:0000313" key="1">
    <source>
        <dbReference type="EMBL" id="SEH96668.1"/>
    </source>
</evidence>
<dbReference type="Proteomes" id="UP000199634">
    <property type="component" value="Unassembled WGS sequence"/>
</dbReference>
<evidence type="ECO:0000313" key="2">
    <source>
        <dbReference type="Proteomes" id="UP000199634"/>
    </source>
</evidence>